<evidence type="ECO:0000313" key="2">
    <source>
        <dbReference type="Proteomes" id="UP000692954"/>
    </source>
</evidence>
<gene>
    <name evidence="1" type="ORF">PSON_ATCC_30995.1.T0340132</name>
</gene>
<accession>A0A8S1M5Q1</accession>
<dbReference type="Proteomes" id="UP000692954">
    <property type="component" value="Unassembled WGS sequence"/>
</dbReference>
<reference evidence="1" key="1">
    <citation type="submission" date="2021-01" db="EMBL/GenBank/DDBJ databases">
        <authorList>
            <consortium name="Genoscope - CEA"/>
            <person name="William W."/>
        </authorList>
    </citation>
    <scope>NUCLEOTIDE SEQUENCE</scope>
</reference>
<dbReference type="EMBL" id="CAJJDN010000034">
    <property type="protein sequence ID" value="CAD8076008.1"/>
    <property type="molecule type" value="Genomic_DNA"/>
</dbReference>
<keyword evidence="2" id="KW-1185">Reference proteome</keyword>
<evidence type="ECO:0000313" key="1">
    <source>
        <dbReference type="EMBL" id="CAD8076008.1"/>
    </source>
</evidence>
<sequence>MSAKKIKSLNHKCLLSARGNEIKIISKIDCFINSNAKITKSCKKQVEQQTDLNQNKTASINDFQQNSQNADKQALINQLLLKNLKLKEESDKKNKLIEMLSEDGTEIKRVTSLHFPLNNDQYKLKSNFRLASPNQMEFTFYKSPPKGLPKEFQITPSKKMFF</sequence>
<comment type="caution">
    <text evidence="1">The sequence shown here is derived from an EMBL/GenBank/DDBJ whole genome shotgun (WGS) entry which is preliminary data.</text>
</comment>
<proteinExistence type="predicted"/>
<dbReference type="OrthoDB" id="299447at2759"/>
<protein>
    <submittedName>
        <fullName evidence="1">Uncharacterized protein</fullName>
    </submittedName>
</protein>
<dbReference type="AlphaFoldDB" id="A0A8S1M5Q1"/>
<name>A0A8S1M5Q1_9CILI</name>
<organism evidence="1 2">
    <name type="scientific">Paramecium sonneborni</name>
    <dbReference type="NCBI Taxonomy" id="65129"/>
    <lineage>
        <taxon>Eukaryota</taxon>
        <taxon>Sar</taxon>
        <taxon>Alveolata</taxon>
        <taxon>Ciliophora</taxon>
        <taxon>Intramacronucleata</taxon>
        <taxon>Oligohymenophorea</taxon>
        <taxon>Peniculida</taxon>
        <taxon>Parameciidae</taxon>
        <taxon>Paramecium</taxon>
    </lineage>
</organism>